<keyword evidence="2" id="KW-1185">Reference proteome</keyword>
<gene>
    <name evidence="1" type="ORF">CVT24_012930</name>
</gene>
<dbReference type="Proteomes" id="UP000284842">
    <property type="component" value="Unassembled WGS sequence"/>
</dbReference>
<sequence length="265" mass="30938">MDILPARYRRPLAKLERLDFLHTLVSMHWQSFLDDIESLCGGEAAFPALAHLSVGFDASKYTRRLRIWPESIPRLFTHVPSLHSFKAYGPMLHHVDLPRCLGPVGHHLSKLDLLWDFWEVFEGEYYDYYDHDEEEEEARPNHVSNTLTQFKSLRLEALEDLSLTIKLAAAVCVDFDSAKRLATIMREFRGLVNKDSFPSLQTAHVKISMMIFRKLEEDNPDEEEPYVQKARAPLNDCLREFVVDQRITYSWDVDVYSRAHTDERL</sequence>
<accession>A0A409X5M2</accession>
<comment type="caution">
    <text evidence="1">The sequence shown here is derived from an EMBL/GenBank/DDBJ whole genome shotgun (WGS) entry which is preliminary data.</text>
</comment>
<evidence type="ECO:0000313" key="1">
    <source>
        <dbReference type="EMBL" id="PPQ86079.1"/>
    </source>
</evidence>
<protein>
    <submittedName>
        <fullName evidence="1">Uncharacterized protein</fullName>
    </submittedName>
</protein>
<proteinExistence type="predicted"/>
<dbReference type="AlphaFoldDB" id="A0A409X5M2"/>
<name>A0A409X5M2_9AGAR</name>
<organism evidence="1 2">
    <name type="scientific">Panaeolus cyanescens</name>
    <dbReference type="NCBI Taxonomy" id="181874"/>
    <lineage>
        <taxon>Eukaryota</taxon>
        <taxon>Fungi</taxon>
        <taxon>Dikarya</taxon>
        <taxon>Basidiomycota</taxon>
        <taxon>Agaricomycotina</taxon>
        <taxon>Agaricomycetes</taxon>
        <taxon>Agaricomycetidae</taxon>
        <taxon>Agaricales</taxon>
        <taxon>Agaricineae</taxon>
        <taxon>Galeropsidaceae</taxon>
        <taxon>Panaeolus</taxon>
    </lineage>
</organism>
<reference evidence="1 2" key="1">
    <citation type="journal article" date="2018" name="Evol. Lett.">
        <title>Horizontal gene cluster transfer increased hallucinogenic mushroom diversity.</title>
        <authorList>
            <person name="Reynolds H.T."/>
            <person name="Vijayakumar V."/>
            <person name="Gluck-Thaler E."/>
            <person name="Korotkin H.B."/>
            <person name="Matheny P.B."/>
            <person name="Slot J.C."/>
        </authorList>
    </citation>
    <scope>NUCLEOTIDE SEQUENCE [LARGE SCALE GENOMIC DNA]</scope>
    <source>
        <strain evidence="1 2">2629</strain>
    </source>
</reference>
<evidence type="ECO:0000313" key="2">
    <source>
        <dbReference type="Proteomes" id="UP000284842"/>
    </source>
</evidence>
<dbReference type="EMBL" id="NHTK01004564">
    <property type="protein sequence ID" value="PPQ86079.1"/>
    <property type="molecule type" value="Genomic_DNA"/>
</dbReference>
<dbReference type="InParanoid" id="A0A409X5M2"/>